<keyword evidence="10" id="KW-1185">Reference proteome</keyword>
<dbReference type="NCBIfam" id="TIGR00912">
    <property type="entry name" value="2A0309"/>
    <property type="match status" value="1"/>
</dbReference>
<proteinExistence type="inferred from homology"/>
<evidence type="ECO:0000313" key="9">
    <source>
        <dbReference type="EMBL" id="MCP8971060.1"/>
    </source>
</evidence>
<dbReference type="Pfam" id="PF03845">
    <property type="entry name" value="Spore_permease"/>
    <property type="match status" value="1"/>
</dbReference>
<evidence type="ECO:0000256" key="1">
    <source>
        <dbReference type="ARBA" id="ARBA00004141"/>
    </source>
</evidence>
<evidence type="ECO:0000256" key="2">
    <source>
        <dbReference type="ARBA" id="ARBA00007998"/>
    </source>
</evidence>
<feature type="transmembrane region" description="Helical" evidence="8">
    <location>
        <begin position="211"/>
        <end position="233"/>
    </location>
</feature>
<dbReference type="GO" id="GO:0009847">
    <property type="term" value="P:spore germination"/>
    <property type="evidence" value="ECO:0007669"/>
    <property type="project" value="InterPro"/>
</dbReference>
<feature type="transmembrane region" description="Helical" evidence="8">
    <location>
        <begin position="142"/>
        <end position="159"/>
    </location>
</feature>
<evidence type="ECO:0000256" key="5">
    <source>
        <dbReference type="ARBA" id="ARBA00022692"/>
    </source>
</evidence>
<feature type="transmembrane region" description="Helical" evidence="8">
    <location>
        <begin position="107"/>
        <end position="130"/>
    </location>
</feature>
<accession>A0AA41XCS3</accession>
<evidence type="ECO:0000256" key="6">
    <source>
        <dbReference type="ARBA" id="ARBA00022989"/>
    </source>
</evidence>
<dbReference type="PANTHER" id="PTHR34975">
    <property type="entry name" value="SPORE GERMINATION PROTEIN A2"/>
    <property type="match status" value="1"/>
</dbReference>
<dbReference type="GO" id="GO:0016020">
    <property type="term" value="C:membrane"/>
    <property type="evidence" value="ECO:0007669"/>
    <property type="project" value="UniProtKB-SubCell"/>
</dbReference>
<evidence type="ECO:0000256" key="7">
    <source>
        <dbReference type="ARBA" id="ARBA00023136"/>
    </source>
</evidence>
<evidence type="ECO:0000256" key="3">
    <source>
        <dbReference type="ARBA" id="ARBA00022448"/>
    </source>
</evidence>
<feature type="transmembrane region" description="Helical" evidence="8">
    <location>
        <begin position="37"/>
        <end position="56"/>
    </location>
</feature>
<dbReference type="EMBL" id="JANCLT010000018">
    <property type="protein sequence ID" value="MCP8971060.1"/>
    <property type="molecule type" value="Genomic_DNA"/>
</dbReference>
<dbReference type="InterPro" id="IPR004761">
    <property type="entry name" value="Spore_GerAB"/>
</dbReference>
<dbReference type="PANTHER" id="PTHR34975:SF2">
    <property type="entry name" value="SPORE GERMINATION PROTEIN A2"/>
    <property type="match status" value="1"/>
</dbReference>
<feature type="transmembrane region" description="Helical" evidence="8">
    <location>
        <begin position="328"/>
        <end position="347"/>
    </location>
</feature>
<feature type="transmembrane region" description="Helical" evidence="8">
    <location>
        <begin position="179"/>
        <end position="199"/>
    </location>
</feature>
<keyword evidence="3" id="KW-0813">Transport</keyword>
<feature type="transmembrane region" description="Helical" evidence="8">
    <location>
        <begin position="9"/>
        <end position="31"/>
    </location>
</feature>
<name>A0AA41XCS3_9BACI</name>
<feature type="transmembrane region" description="Helical" evidence="8">
    <location>
        <begin position="262"/>
        <end position="286"/>
    </location>
</feature>
<keyword evidence="6 8" id="KW-1133">Transmembrane helix</keyword>
<feature type="transmembrane region" description="Helical" evidence="8">
    <location>
        <begin position="77"/>
        <end position="95"/>
    </location>
</feature>
<gene>
    <name evidence="9" type="ORF">NK662_21285</name>
</gene>
<comment type="caution">
    <text evidence="9">The sequence shown here is derived from an EMBL/GenBank/DDBJ whole genome shotgun (WGS) entry which is preliminary data.</text>
</comment>
<reference evidence="9" key="1">
    <citation type="submission" date="2022-07" db="EMBL/GenBank/DDBJ databases">
        <authorList>
            <person name="Li W.-J."/>
            <person name="Deng Q.-Q."/>
        </authorList>
    </citation>
    <scope>NUCLEOTIDE SEQUENCE</scope>
    <source>
        <strain evidence="9">SYSU M60031</strain>
    </source>
</reference>
<comment type="similarity">
    <text evidence="2">Belongs to the amino acid-polyamine-organocation (APC) superfamily. Spore germination protein (SGP) (TC 2.A.3.9) family.</text>
</comment>
<comment type="subcellular location">
    <subcellularLocation>
        <location evidence="1">Membrane</location>
        <topology evidence="1">Multi-pass membrane protein</topology>
    </subcellularLocation>
</comment>
<evidence type="ECO:0000256" key="4">
    <source>
        <dbReference type="ARBA" id="ARBA00022544"/>
    </source>
</evidence>
<protein>
    <submittedName>
        <fullName evidence="9">Endospore germination permease</fullName>
    </submittedName>
</protein>
<keyword evidence="4" id="KW-0309">Germination</keyword>
<organism evidence="9 10">
    <name type="scientific">Ectobacillus ponti</name>
    <dbReference type="NCBI Taxonomy" id="2961894"/>
    <lineage>
        <taxon>Bacteria</taxon>
        <taxon>Bacillati</taxon>
        <taxon>Bacillota</taxon>
        <taxon>Bacilli</taxon>
        <taxon>Bacillales</taxon>
        <taxon>Bacillaceae</taxon>
        <taxon>Ectobacillus</taxon>
    </lineage>
</organism>
<evidence type="ECO:0000313" key="10">
    <source>
        <dbReference type="Proteomes" id="UP001156102"/>
    </source>
</evidence>
<keyword evidence="7 8" id="KW-0472">Membrane</keyword>
<keyword evidence="5 8" id="KW-0812">Transmembrane</keyword>
<feature type="transmembrane region" description="Helical" evidence="8">
    <location>
        <begin position="298"/>
        <end position="316"/>
    </location>
</feature>
<dbReference type="Proteomes" id="UP001156102">
    <property type="component" value="Unassembled WGS sequence"/>
</dbReference>
<sequence length="360" mass="40114">MKQIGGRQLILIGAMYILDSSLVSTTAQTAFHGKQHGWLSFLVPVPFILLVLWLLSLVTKRYPGQDLLQALTKAYPVLGRAAAAALLLFYLYIYTRDVRMFVDFCSVALLPSTPLVVISTLVVITTVWIARGGLAAIGRITELYAPLFVIVILTLPLFVTKDIEVVALRPFFAMDVPGVVLGGWYAFSYVGEILAIAFICTGNTFRFRHGVIGLGIGVGLIMILSMLDILVLGPELTAKFLYPNYELIRQIRVTDFLDRFDLVIVGVWAPTMITKIAYSLYIISYALHRIVPDIPWKLAVSPLGMLGFVCSFWLFKNSLQLFSFTKEWTAIAMVVQLLLPVGIYLLVRLKKPAKQEKPAH</sequence>
<evidence type="ECO:0000256" key="8">
    <source>
        <dbReference type="SAM" id="Phobius"/>
    </source>
</evidence>
<dbReference type="RefSeq" id="WP_254760986.1">
    <property type="nucleotide sequence ID" value="NZ_JANCLT010000018.1"/>
</dbReference>
<dbReference type="AlphaFoldDB" id="A0AA41XCS3"/>